<evidence type="ECO:0000313" key="2">
    <source>
        <dbReference type="Proteomes" id="UP000039324"/>
    </source>
</evidence>
<dbReference type="AlphaFoldDB" id="A0A0G4IVC4"/>
<organism evidence="1 2">
    <name type="scientific">Plasmodiophora brassicae</name>
    <name type="common">Clubroot disease agent</name>
    <dbReference type="NCBI Taxonomy" id="37360"/>
    <lineage>
        <taxon>Eukaryota</taxon>
        <taxon>Sar</taxon>
        <taxon>Rhizaria</taxon>
        <taxon>Endomyxa</taxon>
        <taxon>Phytomyxea</taxon>
        <taxon>Plasmodiophorida</taxon>
        <taxon>Plasmodiophoridae</taxon>
        <taxon>Plasmodiophora</taxon>
    </lineage>
</organism>
<evidence type="ECO:0000313" key="1">
    <source>
        <dbReference type="EMBL" id="CEO99235.1"/>
    </source>
</evidence>
<dbReference type="OrthoDB" id="10258638at2759"/>
<dbReference type="Proteomes" id="UP000039324">
    <property type="component" value="Unassembled WGS sequence"/>
</dbReference>
<reference evidence="1 2" key="1">
    <citation type="submission" date="2015-02" db="EMBL/GenBank/DDBJ databases">
        <authorList>
            <person name="Chooi Y.-H."/>
        </authorList>
    </citation>
    <scope>NUCLEOTIDE SEQUENCE [LARGE SCALE GENOMIC DNA]</scope>
    <source>
        <strain evidence="1">E3</strain>
    </source>
</reference>
<proteinExistence type="predicted"/>
<accession>A0A0G4IVC4</accession>
<protein>
    <submittedName>
        <fullName evidence="1">Uncharacterized protein</fullName>
    </submittedName>
</protein>
<name>A0A0G4IVC4_PLABS</name>
<gene>
    <name evidence="1" type="ORF">PBRA_001141</name>
</gene>
<dbReference type="EMBL" id="CDSF01000090">
    <property type="protein sequence ID" value="CEO99235.1"/>
    <property type="molecule type" value="Genomic_DNA"/>
</dbReference>
<sequence>MADEAKAISQRHQKWIVDLLRDKGGSCSYEDVVVAGEAHHCDTVGAMLKILKSHNVIDYKQPFLMYPMHKADTITLLNASFNPLQS</sequence>
<keyword evidence="2" id="KW-1185">Reference proteome</keyword>
<dbReference type="OMA" id="HHCDTVG"/>